<feature type="transmembrane region" description="Helical" evidence="7">
    <location>
        <begin position="398"/>
        <end position="419"/>
    </location>
</feature>
<keyword evidence="4 7" id="KW-1133">Transmembrane helix</keyword>
<feature type="transmembrane region" description="Helical" evidence="7">
    <location>
        <begin position="173"/>
        <end position="193"/>
    </location>
</feature>
<comment type="similarity">
    <text evidence="6">Belongs to the major facilitator superfamily. Spinster (TC 2.A.1.49) family.</text>
</comment>
<proteinExistence type="inferred from homology"/>
<feature type="transmembrane region" description="Helical" evidence="7">
    <location>
        <begin position="83"/>
        <end position="101"/>
    </location>
</feature>
<protein>
    <recommendedName>
        <fullName evidence="8">Major facilitator superfamily (MFS) profile domain-containing protein</fullName>
    </recommendedName>
</protein>
<feature type="transmembrane region" description="Helical" evidence="7">
    <location>
        <begin position="51"/>
        <end position="71"/>
    </location>
</feature>
<reference evidence="9 10" key="1">
    <citation type="submission" date="2016-11" db="EMBL/GenBank/DDBJ databases">
        <title>The macronuclear genome of Stentor coeruleus: a giant cell with tiny introns.</title>
        <authorList>
            <person name="Slabodnick M."/>
            <person name="Ruby J.G."/>
            <person name="Reiff S.B."/>
            <person name="Swart E.C."/>
            <person name="Gosai S."/>
            <person name="Prabakaran S."/>
            <person name="Witkowska E."/>
            <person name="Larue G.E."/>
            <person name="Fisher S."/>
            <person name="Freeman R.M."/>
            <person name="Gunawardena J."/>
            <person name="Chu W."/>
            <person name="Stover N.A."/>
            <person name="Gregory B.D."/>
            <person name="Nowacki M."/>
            <person name="Derisi J."/>
            <person name="Roy S.W."/>
            <person name="Marshall W.F."/>
            <person name="Sood P."/>
        </authorList>
    </citation>
    <scope>NUCLEOTIDE SEQUENCE [LARGE SCALE GENOMIC DNA]</scope>
    <source>
        <strain evidence="9">WM001</strain>
    </source>
</reference>
<dbReference type="CDD" id="cd17328">
    <property type="entry name" value="MFS_spinster_like"/>
    <property type="match status" value="1"/>
</dbReference>
<evidence type="ECO:0000259" key="8">
    <source>
        <dbReference type="PROSITE" id="PS50850"/>
    </source>
</evidence>
<keyword evidence="2" id="KW-0813">Transport</keyword>
<dbReference type="InterPro" id="IPR011701">
    <property type="entry name" value="MFS"/>
</dbReference>
<comment type="subcellular location">
    <subcellularLocation>
        <location evidence="1">Membrane</location>
        <topology evidence="1">Multi-pass membrane protein</topology>
    </subcellularLocation>
</comment>
<dbReference type="PROSITE" id="PS50850">
    <property type="entry name" value="MFS"/>
    <property type="match status" value="1"/>
</dbReference>
<keyword evidence="10" id="KW-1185">Reference proteome</keyword>
<dbReference type="InterPro" id="IPR020846">
    <property type="entry name" value="MFS_dom"/>
</dbReference>
<keyword evidence="3 7" id="KW-0812">Transmembrane</keyword>
<feature type="transmembrane region" description="Helical" evidence="7">
    <location>
        <begin position="334"/>
        <end position="358"/>
    </location>
</feature>
<keyword evidence="5 7" id="KW-0472">Membrane</keyword>
<dbReference type="GO" id="GO:0022857">
    <property type="term" value="F:transmembrane transporter activity"/>
    <property type="evidence" value="ECO:0007669"/>
    <property type="project" value="InterPro"/>
</dbReference>
<dbReference type="PANTHER" id="PTHR23505:SF79">
    <property type="entry name" value="PROTEIN SPINSTER"/>
    <property type="match status" value="1"/>
</dbReference>
<evidence type="ECO:0000313" key="9">
    <source>
        <dbReference type="EMBL" id="OMJ70400.1"/>
    </source>
</evidence>
<gene>
    <name evidence="9" type="ORF">SteCoe_31624</name>
</gene>
<dbReference type="AlphaFoldDB" id="A0A1R2B1B6"/>
<dbReference type="InterPro" id="IPR036259">
    <property type="entry name" value="MFS_trans_sf"/>
</dbReference>
<feature type="transmembrane region" description="Helical" evidence="7">
    <location>
        <begin position="307"/>
        <end position="328"/>
    </location>
</feature>
<dbReference type="EMBL" id="MPUH01001091">
    <property type="protein sequence ID" value="OMJ70400.1"/>
    <property type="molecule type" value="Genomic_DNA"/>
</dbReference>
<dbReference type="PANTHER" id="PTHR23505">
    <property type="entry name" value="SPINSTER"/>
    <property type="match status" value="1"/>
</dbReference>
<dbReference type="GO" id="GO:0016020">
    <property type="term" value="C:membrane"/>
    <property type="evidence" value="ECO:0007669"/>
    <property type="project" value="UniProtKB-SubCell"/>
</dbReference>
<evidence type="ECO:0000256" key="1">
    <source>
        <dbReference type="ARBA" id="ARBA00004141"/>
    </source>
</evidence>
<feature type="domain" description="Major facilitator superfamily (MFS) profile" evidence="8">
    <location>
        <begin position="14"/>
        <end position="423"/>
    </location>
</feature>
<evidence type="ECO:0000256" key="7">
    <source>
        <dbReference type="SAM" id="Phobius"/>
    </source>
</evidence>
<dbReference type="SUPFAM" id="SSF103473">
    <property type="entry name" value="MFS general substrate transporter"/>
    <property type="match status" value="1"/>
</dbReference>
<feature type="transmembrane region" description="Helical" evidence="7">
    <location>
        <begin position="370"/>
        <end position="392"/>
    </location>
</feature>
<dbReference type="Gene3D" id="1.20.1250.20">
    <property type="entry name" value="MFS general substrate transporter like domains"/>
    <property type="match status" value="1"/>
</dbReference>
<dbReference type="Proteomes" id="UP000187209">
    <property type="component" value="Unassembled WGS sequence"/>
</dbReference>
<feature type="transmembrane region" description="Helical" evidence="7">
    <location>
        <begin position="262"/>
        <end position="281"/>
    </location>
</feature>
<organism evidence="9 10">
    <name type="scientific">Stentor coeruleus</name>
    <dbReference type="NCBI Taxonomy" id="5963"/>
    <lineage>
        <taxon>Eukaryota</taxon>
        <taxon>Sar</taxon>
        <taxon>Alveolata</taxon>
        <taxon>Ciliophora</taxon>
        <taxon>Postciliodesmatophora</taxon>
        <taxon>Heterotrichea</taxon>
        <taxon>Heterotrichida</taxon>
        <taxon>Stentoridae</taxon>
        <taxon>Stentor</taxon>
    </lineage>
</organism>
<sequence>MANFCNIRLNAKQILITYCAINALIYIDRGALSAVIPFLQGHKHGGLNLSSSLAGTLGSSFILGYMVTAPMFAHYSQKYHPEYLMCIGLTIWSVAVLMTGFSESYIFLLISRTLTGIGEASFVCLAPPVIMDIAPQDKKNLWIGLFYVANVLGYALGFVFGNEIAHALDGWKYPFFFEFILMTPFLILSLINFKDPKLYAQGEDGNVHLLSQFKILVKNPVFVNLTLGNSAYTFTITAISFWGPTYIENNFKVSSTTATSSLGGITIIVGILGTYLGSLLIDKKMKNFINNDSIQQTTKDSIKTEKCCLISFQVCTLAFIISVTGVLINYLSTFLLGLALGEFILFLSISPVSISLMTSIPSNLRGQGNAVSLFFSYALGGFPAPSLIGIFFDVLSKTWGMTIAAAWLIWASLFWFLAWRIARSYKGPNNYQWKDACISIKSLAIQDNLSVNSENPIQQLVIGKDIPEITSNATSFKTACLDPQSVSSKSAYYDAE</sequence>
<evidence type="ECO:0000256" key="6">
    <source>
        <dbReference type="ARBA" id="ARBA00024338"/>
    </source>
</evidence>
<evidence type="ECO:0000256" key="3">
    <source>
        <dbReference type="ARBA" id="ARBA00022692"/>
    </source>
</evidence>
<dbReference type="OrthoDB" id="66581at2759"/>
<comment type="caution">
    <text evidence="9">The sequence shown here is derived from an EMBL/GenBank/DDBJ whole genome shotgun (WGS) entry which is preliminary data.</text>
</comment>
<dbReference type="Pfam" id="PF07690">
    <property type="entry name" value="MFS_1"/>
    <property type="match status" value="1"/>
</dbReference>
<evidence type="ECO:0000256" key="5">
    <source>
        <dbReference type="ARBA" id="ARBA00023136"/>
    </source>
</evidence>
<evidence type="ECO:0000313" key="10">
    <source>
        <dbReference type="Proteomes" id="UP000187209"/>
    </source>
</evidence>
<evidence type="ECO:0000256" key="4">
    <source>
        <dbReference type="ARBA" id="ARBA00022989"/>
    </source>
</evidence>
<feature type="transmembrane region" description="Helical" evidence="7">
    <location>
        <begin position="221"/>
        <end position="242"/>
    </location>
</feature>
<accession>A0A1R2B1B6</accession>
<name>A0A1R2B1B6_9CILI</name>
<dbReference type="InterPro" id="IPR044770">
    <property type="entry name" value="MFS_spinster-like"/>
</dbReference>
<evidence type="ECO:0000256" key="2">
    <source>
        <dbReference type="ARBA" id="ARBA00022448"/>
    </source>
</evidence>
<feature type="transmembrane region" description="Helical" evidence="7">
    <location>
        <begin position="141"/>
        <end position="161"/>
    </location>
</feature>